<reference evidence="2 3" key="1">
    <citation type="submission" date="2016-10" db="EMBL/GenBank/DDBJ databases">
        <authorList>
            <person name="Varghese N."/>
            <person name="Submissions S."/>
        </authorList>
    </citation>
    <scope>NUCLEOTIDE SEQUENCE [LARGE SCALE GENOMIC DNA]</scope>
    <source>
        <strain evidence="2 3">DSM 21822</strain>
    </source>
</reference>
<evidence type="ECO:0000313" key="2">
    <source>
        <dbReference type="EMBL" id="SFL01753.1"/>
    </source>
</evidence>
<dbReference type="RefSeq" id="WP_210249707.1">
    <property type="nucleotide sequence ID" value="NZ_BSPE01000066.1"/>
</dbReference>
<name>A0A1I4E8Z1_9HYPH</name>
<dbReference type="Pfam" id="PF01381">
    <property type="entry name" value="HTH_3"/>
    <property type="match status" value="1"/>
</dbReference>
<gene>
    <name evidence="2" type="ORF">SAMN04488498_12376</name>
</gene>
<evidence type="ECO:0000259" key="1">
    <source>
        <dbReference type="PROSITE" id="PS50943"/>
    </source>
</evidence>
<dbReference type="InterPro" id="IPR010982">
    <property type="entry name" value="Lambda_DNA-bd_dom_sf"/>
</dbReference>
<protein>
    <submittedName>
        <fullName evidence="2">Helix-turn-helix</fullName>
    </submittedName>
</protein>
<accession>A0A1I4E8Z1</accession>
<dbReference type="PROSITE" id="PS50943">
    <property type="entry name" value="HTH_CROC1"/>
    <property type="match status" value="1"/>
</dbReference>
<sequence length="55" mass="6061">MTPTEFRTIRDRLGLTQAELARVLGYHHPSHISSFERETGGARAVPTLLALDASL</sequence>
<proteinExistence type="predicted"/>
<evidence type="ECO:0000313" key="3">
    <source>
        <dbReference type="Proteomes" id="UP000323300"/>
    </source>
</evidence>
<feature type="domain" description="HTH cro/C1-type" evidence="1">
    <location>
        <begin position="6"/>
        <end position="37"/>
    </location>
</feature>
<keyword evidence="3" id="KW-1185">Reference proteome</keyword>
<dbReference type="InterPro" id="IPR001387">
    <property type="entry name" value="Cro/C1-type_HTH"/>
</dbReference>
<dbReference type="Gene3D" id="1.10.260.40">
    <property type="entry name" value="lambda repressor-like DNA-binding domains"/>
    <property type="match status" value="1"/>
</dbReference>
<dbReference type="SUPFAM" id="SSF47413">
    <property type="entry name" value="lambda repressor-like DNA-binding domains"/>
    <property type="match status" value="1"/>
</dbReference>
<dbReference type="CDD" id="cd00093">
    <property type="entry name" value="HTH_XRE"/>
    <property type="match status" value="1"/>
</dbReference>
<dbReference type="Proteomes" id="UP000323300">
    <property type="component" value="Unassembled WGS sequence"/>
</dbReference>
<organism evidence="2 3">
    <name type="scientific">Neomesorhizobium albiziae</name>
    <dbReference type="NCBI Taxonomy" id="335020"/>
    <lineage>
        <taxon>Bacteria</taxon>
        <taxon>Pseudomonadati</taxon>
        <taxon>Pseudomonadota</taxon>
        <taxon>Alphaproteobacteria</taxon>
        <taxon>Hyphomicrobiales</taxon>
        <taxon>Phyllobacteriaceae</taxon>
        <taxon>Neomesorhizobium</taxon>
    </lineage>
</organism>
<dbReference type="GO" id="GO:0003677">
    <property type="term" value="F:DNA binding"/>
    <property type="evidence" value="ECO:0007669"/>
    <property type="project" value="InterPro"/>
</dbReference>
<dbReference type="AlphaFoldDB" id="A0A1I4E8Z1"/>
<dbReference type="EMBL" id="FOSL01000023">
    <property type="protein sequence ID" value="SFL01753.1"/>
    <property type="molecule type" value="Genomic_DNA"/>
</dbReference>